<dbReference type="OrthoDB" id="447082at2"/>
<feature type="coiled-coil region" evidence="1">
    <location>
        <begin position="202"/>
        <end position="229"/>
    </location>
</feature>
<keyword evidence="3" id="KW-1185">Reference proteome</keyword>
<sequence>MAKLNQIVAVVSGKKTQAQKAITEVYKLLQKSALFEGISRRYTPSDEDGETQPTEKKNVQYKSRQALADARSALNDLFDVTATQDWGNCQAKADVKVDDAVILKQVPVTWLLFLEKQLTDLHAFVKEIPVLDPADSWTWDENADCYATEPTVSNRTKKVPRSHILYEATEKHPAQVEMYHEDVKVGEWRTVKFSSALAAQEKNEITERLRRLQEGVKFAREEANSMEVDSVTIGNKVFDFVFGAQS</sequence>
<dbReference type="RefSeq" id="WP_075085550.1">
    <property type="nucleotide sequence ID" value="NZ_CP042912.1"/>
</dbReference>
<dbReference type="Pfam" id="PF25283">
    <property type="entry name" value="DUF7873"/>
    <property type="match status" value="1"/>
</dbReference>
<organism evidence="2 3">
    <name type="scientific">Mariniblastus fucicola</name>
    <dbReference type="NCBI Taxonomy" id="980251"/>
    <lineage>
        <taxon>Bacteria</taxon>
        <taxon>Pseudomonadati</taxon>
        <taxon>Planctomycetota</taxon>
        <taxon>Planctomycetia</taxon>
        <taxon>Pirellulales</taxon>
        <taxon>Pirellulaceae</taxon>
        <taxon>Mariniblastus</taxon>
    </lineage>
</organism>
<accession>A0A5B9P6C7</accession>
<evidence type="ECO:0000313" key="2">
    <source>
        <dbReference type="EMBL" id="QEG21878.1"/>
    </source>
</evidence>
<protein>
    <submittedName>
        <fullName evidence="2">Uncharacterized protein</fullName>
    </submittedName>
</protein>
<evidence type="ECO:0000313" key="3">
    <source>
        <dbReference type="Proteomes" id="UP000322214"/>
    </source>
</evidence>
<evidence type="ECO:0000256" key="1">
    <source>
        <dbReference type="SAM" id="Coils"/>
    </source>
</evidence>
<dbReference type="STRING" id="980251.GCA_001642875_03340"/>
<dbReference type="AlphaFoldDB" id="A0A5B9P6C7"/>
<dbReference type="InterPro" id="IPR057195">
    <property type="entry name" value="DUF7873"/>
</dbReference>
<keyword evidence="1" id="KW-0175">Coiled coil</keyword>
<gene>
    <name evidence="2" type="ORF">MFFC18_17390</name>
</gene>
<name>A0A5B9P6C7_9BACT</name>
<dbReference type="EMBL" id="CP042912">
    <property type="protein sequence ID" value="QEG21878.1"/>
    <property type="molecule type" value="Genomic_DNA"/>
</dbReference>
<dbReference type="KEGG" id="mff:MFFC18_17390"/>
<proteinExistence type="predicted"/>
<reference evidence="2 3" key="1">
    <citation type="submission" date="2019-08" db="EMBL/GenBank/DDBJ databases">
        <title>Deep-cultivation of Planctomycetes and their phenomic and genomic characterization uncovers novel biology.</title>
        <authorList>
            <person name="Wiegand S."/>
            <person name="Jogler M."/>
            <person name="Boedeker C."/>
            <person name="Pinto D."/>
            <person name="Vollmers J."/>
            <person name="Rivas-Marin E."/>
            <person name="Kohn T."/>
            <person name="Peeters S.H."/>
            <person name="Heuer A."/>
            <person name="Rast P."/>
            <person name="Oberbeckmann S."/>
            <person name="Bunk B."/>
            <person name="Jeske O."/>
            <person name="Meyerdierks A."/>
            <person name="Storesund J.E."/>
            <person name="Kallscheuer N."/>
            <person name="Luecker S."/>
            <person name="Lage O.M."/>
            <person name="Pohl T."/>
            <person name="Merkel B.J."/>
            <person name="Hornburger P."/>
            <person name="Mueller R.-W."/>
            <person name="Bruemmer F."/>
            <person name="Labrenz M."/>
            <person name="Spormann A.M."/>
            <person name="Op den Camp H."/>
            <person name="Overmann J."/>
            <person name="Amann R."/>
            <person name="Jetten M.S.M."/>
            <person name="Mascher T."/>
            <person name="Medema M.H."/>
            <person name="Devos D.P."/>
            <person name="Kaster A.-K."/>
            <person name="Ovreas L."/>
            <person name="Rohde M."/>
            <person name="Galperin M.Y."/>
            <person name="Jogler C."/>
        </authorList>
    </citation>
    <scope>NUCLEOTIDE SEQUENCE [LARGE SCALE GENOMIC DNA]</scope>
    <source>
        <strain evidence="2 3">FC18</strain>
    </source>
</reference>
<dbReference type="Proteomes" id="UP000322214">
    <property type="component" value="Chromosome"/>
</dbReference>